<name>A0ABN2D6X1_9ACTN</name>
<proteinExistence type="predicted"/>
<reference evidence="1 2" key="1">
    <citation type="journal article" date="2019" name="Int. J. Syst. Evol. Microbiol.">
        <title>The Global Catalogue of Microorganisms (GCM) 10K type strain sequencing project: providing services to taxonomists for standard genome sequencing and annotation.</title>
        <authorList>
            <consortium name="The Broad Institute Genomics Platform"/>
            <consortium name="The Broad Institute Genome Sequencing Center for Infectious Disease"/>
            <person name="Wu L."/>
            <person name="Ma J."/>
        </authorList>
    </citation>
    <scope>NUCLEOTIDE SEQUENCE [LARGE SCALE GENOMIC DNA]</scope>
    <source>
        <strain evidence="1 2">JCM 15572</strain>
    </source>
</reference>
<protein>
    <submittedName>
        <fullName evidence="1">Uncharacterized protein</fullName>
    </submittedName>
</protein>
<dbReference type="EMBL" id="BAAAPH010000008">
    <property type="protein sequence ID" value="GAA1571620.1"/>
    <property type="molecule type" value="Genomic_DNA"/>
</dbReference>
<sequence length="126" mass="13210">MPTGESTNLTALLAPAQVGVARDGATVFHTGLWLSPNKTLLFIGVVADGAVPPWPQRPSILITGGEDLRIEGLSFVIGSAVSGGCTWLLQTEIKPNQVPLLSGGMLTLRYGDADLEYTAALTTHPQ</sequence>
<dbReference type="RefSeq" id="WP_344234097.1">
    <property type="nucleotide sequence ID" value="NZ_BAAAPH010000008.1"/>
</dbReference>
<keyword evidence="2" id="KW-1185">Reference proteome</keyword>
<evidence type="ECO:0000313" key="2">
    <source>
        <dbReference type="Proteomes" id="UP001501705"/>
    </source>
</evidence>
<dbReference type="Proteomes" id="UP001501705">
    <property type="component" value="Unassembled WGS sequence"/>
</dbReference>
<comment type="caution">
    <text evidence="1">The sequence shown here is derived from an EMBL/GenBank/DDBJ whole genome shotgun (WGS) entry which is preliminary data.</text>
</comment>
<accession>A0ABN2D6X1</accession>
<organism evidence="1 2">
    <name type="scientific">Kribbella hippodromi</name>
    <dbReference type="NCBI Taxonomy" id="434347"/>
    <lineage>
        <taxon>Bacteria</taxon>
        <taxon>Bacillati</taxon>
        <taxon>Actinomycetota</taxon>
        <taxon>Actinomycetes</taxon>
        <taxon>Propionibacteriales</taxon>
        <taxon>Kribbellaceae</taxon>
        <taxon>Kribbella</taxon>
    </lineage>
</organism>
<gene>
    <name evidence="1" type="ORF">GCM10009804_29990</name>
</gene>
<evidence type="ECO:0000313" key="1">
    <source>
        <dbReference type="EMBL" id="GAA1571620.1"/>
    </source>
</evidence>